<dbReference type="GO" id="GO:0006629">
    <property type="term" value="P:lipid metabolic process"/>
    <property type="evidence" value="ECO:0007669"/>
    <property type="project" value="InterPro"/>
</dbReference>
<dbReference type="PANTHER" id="PTHR46211">
    <property type="entry name" value="GLYCEROPHOSPHORYL DIESTER PHOSPHODIESTERASE"/>
    <property type="match status" value="1"/>
</dbReference>
<dbReference type="RefSeq" id="WP_084573677.1">
    <property type="nucleotide sequence ID" value="NZ_CP155572.1"/>
</dbReference>
<evidence type="ECO:0000313" key="4">
    <source>
        <dbReference type="Proteomes" id="UP000192738"/>
    </source>
</evidence>
<keyword evidence="1" id="KW-0732">Signal</keyword>
<evidence type="ECO:0000256" key="1">
    <source>
        <dbReference type="SAM" id="SignalP"/>
    </source>
</evidence>
<organism evidence="3 4">
    <name type="scientific">Sporomusa malonica</name>
    <dbReference type="NCBI Taxonomy" id="112901"/>
    <lineage>
        <taxon>Bacteria</taxon>
        <taxon>Bacillati</taxon>
        <taxon>Bacillota</taxon>
        <taxon>Negativicutes</taxon>
        <taxon>Selenomonadales</taxon>
        <taxon>Sporomusaceae</taxon>
        <taxon>Sporomusa</taxon>
    </lineage>
</organism>
<accession>A0A1W1Y9F7</accession>
<sequence>MKKQKNYWKGFLVAGAVTVMLTSGITFADIQVAQAKANPQIFDFEAHRGGRDARPENTLASFAYAMELGVTTLEMDLQMTKDGRIVVSHNPVMNPSLAKGPNGTYVQGGKYDIRTMTLEEVKKFDVGSMNPAAGDYYEGHGKTQVSVPGTTMPTLEEVFELANSYGNDKIFFNIETKSYADPADPNSKDNPDPEKFVKAVYEIVKKYHMENRVFLQSFDWRTLKVMHKLDPDITLVALSCEQPSWGWVDGCYLKIGDKKPSPWLAGLNINNYHGNYVKAAKDVGADIVSPYWEELSPQLVSEAHDLKMKVVPWTVNNPKAMNMLIDMGVDGLITDKPWILRDVLTKKGISVADPTVNVNSPYHTGINIMNTEGKQLSKGGDAAE</sequence>
<keyword evidence="4" id="KW-1185">Reference proteome</keyword>
<dbReference type="CDD" id="cd08567">
    <property type="entry name" value="GDPD_SpGDE_like"/>
    <property type="match status" value="1"/>
</dbReference>
<dbReference type="Pfam" id="PF03009">
    <property type="entry name" value="GDPD"/>
    <property type="match status" value="1"/>
</dbReference>
<gene>
    <name evidence="3" type="ORF">SAMN04488500_101146</name>
</gene>
<dbReference type="InterPro" id="IPR030395">
    <property type="entry name" value="GP_PDE_dom"/>
</dbReference>
<feature type="chain" id="PRO_5038981041" evidence="1">
    <location>
        <begin position="29"/>
        <end position="384"/>
    </location>
</feature>
<dbReference type="Proteomes" id="UP000192738">
    <property type="component" value="Unassembled WGS sequence"/>
</dbReference>
<evidence type="ECO:0000259" key="2">
    <source>
        <dbReference type="PROSITE" id="PS51704"/>
    </source>
</evidence>
<dbReference type="SUPFAM" id="SSF51695">
    <property type="entry name" value="PLC-like phosphodiesterases"/>
    <property type="match status" value="1"/>
</dbReference>
<dbReference type="EMBL" id="FWXI01000001">
    <property type="protein sequence ID" value="SMC32792.1"/>
    <property type="molecule type" value="Genomic_DNA"/>
</dbReference>
<dbReference type="OrthoDB" id="384721at2"/>
<evidence type="ECO:0000313" key="3">
    <source>
        <dbReference type="EMBL" id="SMC32792.1"/>
    </source>
</evidence>
<feature type="signal peptide" evidence="1">
    <location>
        <begin position="1"/>
        <end position="28"/>
    </location>
</feature>
<feature type="domain" description="GP-PDE" evidence="2">
    <location>
        <begin position="42"/>
        <end position="344"/>
    </location>
</feature>
<proteinExistence type="predicted"/>
<dbReference type="Gene3D" id="3.20.20.190">
    <property type="entry name" value="Phosphatidylinositol (PI) phosphodiesterase"/>
    <property type="match status" value="1"/>
</dbReference>
<dbReference type="GO" id="GO:0008081">
    <property type="term" value="F:phosphoric diester hydrolase activity"/>
    <property type="evidence" value="ECO:0007669"/>
    <property type="project" value="InterPro"/>
</dbReference>
<name>A0A1W1Y9F7_9FIRM</name>
<dbReference type="PANTHER" id="PTHR46211:SF14">
    <property type="entry name" value="GLYCEROPHOSPHODIESTER PHOSPHODIESTERASE"/>
    <property type="match status" value="1"/>
</dbReference>
<reference evidence="3 4" key="1">
    <citation type="submission" date="2017-04" db="EMBL/GenBank/DDBJ databases">
        <authorList>
            <person name="Afonso C.L."/>
            <person name="Miller P.J."/>
            <person name="Scott M.A."/>
            <person name="Spackman E."/>
            <person name="Goraichik I."/>
            <person name="Dimitrov K.M."/>
            <person name="Suarez D.L."/>
            <person name="Swayne D.E."/>
        </authorList>
    </citation>
    <scope>NUCLEOTIDE SEQUENCE [LARGE SCALE GENOMIC DNA]</scope>
    <source>
        <strain evidence="3 4">DSM 5090</strain>
    </source>
</reference>
<dbReference type="AlphaFoldDB" id="A0A1W1Y9F7"/>
<dbReference type="InterPro" id="IPR017946">
    <property type="entry name" value="PLC-like_Pdiesterase_TIM-brl"/>
</dbReference>
<dbReference type="PROSITE" id="PS51704">
    <property type="entry name" value="GP_PDE"/>
    <property type="match status" value="1"/>
</dbReference>
<dbReference type="STRING" id="112901.SAMN04488500_101146"/>
<protein>
    <submittedName>
        <fullName evidence="3">Glycerophosphoryl diester phosphodiesterase</fullName>
    </submittedName>
</protein>